<dbReference type="RefSeq" id="WP_210664795.1">
    <property type="nucleotide sequence ID" value="NZ_JAGFBV010000001.1"/>
</dbReference>
<gene>
    <name evidence="1" type="ORF">J3495_01535</name>
</gene>
<dbReference type="Proteomes" id="UP000675047">
    <property type="component" value="Unassembled WGS sequence"/>
</dbReference>
<evidence type="ECO:0000313" key="1">
    <source>
        <dbReference type="EMBL" id="MBP4136757.1"/>
    </source>
</evidence>
<evidence type="ECO:0000313" key="2">
    <source>
        <dbReference type="Proteomes" id="UP000675047"/>
    </source>
</evidence>
<keyword evidence="2" id="KW-1185">Reference proteome</keyword>
<reference evidence="1 2" key="1">
    <citation type="submission" date="2021-03" db="EMBL/GenBank/DDBJ databases">
        <title>Flavobacterium Flabelliformis Sp. Nov. And Flavobacterium Geliluteum Sp. Nov., Two Novel Multidrug Resistant Psychrophilic Species Isolated From Antarctica.</title>
        <authorList>
            <person name="Kralova S."/>
            <person name="Busse H.J."/>
            <person name="Bezdicek M."/>
            <person name="Nykrynova M."/>
            <person name="Kroupova E."/>
            <person name="Krsek D."/>
            <person name="Sedlacek I."/>
        </authorList>
    </citation>
    <scope>NUCLEOTIDE SEQUENCE [LARGE SCALE GENOMIC DNA]</scope>
    <source>
        <strain evidence="1 2">P7388</strain>
    </source>
</reference>
<comment type="caution">
    <text evidence="1">The sequence shown here is derived from an EMBL/GenBank/DDBJ whole genome shotgun (WGS) entry which is preliminary data.</text>
</comment>
<accession>A0A940X7I7</accession>
<protein>
    <submittedName>
        <fullName evidence="1">Uncharacterized protein</fullName>
    </submittedName>
</protein>
<sequence>MQRIWMRDIDGSVQKEIIRNNYYNLPDYKNLFIKSEEYQNTLADENGGNKNFV</sequence>
<name>A0A940X7I7_9FLAO</name>
<proteinExistence type="predicted"/>
<dbReference type="AlphaFoldDB" id="A0A940X7I7"/>
<organism evidence="1 2">
    <name type="scientific">Flavobacterium geliluteum</name>
    <dbReference type="NCBI Taxonomy" id="2816120"/>
    <lineage>
        <taxon>Bacteria</taxon>
        <taxon>Pseudomonadati</taxon>
        <taxon>Bacteroidota</taxon>
        <taxon>Flavobacteriia</taxon>
        <taxon>Flavobacteriales</taxon>
        <taxon>Flavobacteriaceae</taxon>
        <taxon>Flavobacterium</taxon>
    </lineage>
</organism>
<dbReference type="EMBL" id="JAGFBV010000001">
    <property type="protein sequence ID" value="MBP4136757.1"/>
    <property type="molecule type" value="Genomic_DNA"/>
</dbReference>